<reference evidence="17 18" key="1">
    <citation type="submission" date="2019-06" db="EMBL/GenBank/DDBJ databases">
        <authorList>
            <person name="Li F."/>
        </authorList>
    </citation>
    <scope>NUCLEOTIDE SEQUENCE [LARGE SCALE GENOMIC DNA]</scope>
    <source>
        <strain evidence="17 18">10F1D-1</strain>
    </source>
</reference>
<evidence type="ECO:0000256" key="7">
    <source>
        <dbReference type="ARBA" id="ARBA00022801"/>
    </source>
</evidence>
<evidence type="ECO:0000256" key="3">
    <source>
        <dbReference type="ARBA" id="ARBA00012720"/>
    </source>
</evidence>
<dbReference type="AlphaFoldDB" id="A0A506XPF6"/>
<organism evidence="17 18">
    <name type="scientific">Schumannella soli</name>
    <dbReference type="NCBI Taxonomy" id="2590779"/>
    <lineage>
        <taxon>Bacteria</taxon>
        <taxon>Bacillati</taxon>
        <taxon>Actinomycetota</taxon>
        <taxon>Actinomycetes</taxon>
        <taxon>Micrococcales</taxon>
        <taxon>Microbacteriaceae</taxon>
        <taxon>Schumannella</taxon>
    </lineage>
</organism>
<evidence type="ECO:0000259" key="15">
    <source>
        <dbReference type="PROSITE" id="PS51066"/>
    </source>
</evidence>
<dbReference type="EMBL" id="VHQG01000004">
    <property type="protein sequence ID" value="TPW74574.1"/>
    <property type="molecule type" value="Genomic_DNA"/>
</dbReference>
<evidence type="ECO:0000256" key="10">
    <source>
        <dbReference type="ARBA" id="ARBA00023204"/>
    </source>
</evidence>
<evidence type="ECO:0000256" key="12">
    <source>
        <dbReference type="ARBA" id="ARBA00023268"/>
    </source>
</evidence>
<keyword evidence="18" id="KW-1185">Reference proteome</keyword>
<dbReference type="PANTHER" id="PTHR42697:SF1">
    <property type="entry name" value="ENDONUCLEASE 8"/>
    <property type="match status" value="1"/>
</dbReference>
<name>A0A506XPF6_9MICO</name>
<dbReference type="InterPro" id="IPR035937">
    <property type="entry name" value="FPG_N"/>
</dbReference>
<dbReference type="InterPro" id="IPR010979">
    <property type="entry name" value="Ribosomal_uS13-like_H2TH"/>
</dbReference>
<proteinExistence type="inferred from homology"/>
<dbReference type="SUPFAM" id="SSF81624">
    <property type="entry name" value="N-terminal domain of MutM-like DNA repair proteins"/>
    <property type="match status" value="1"/>
</dbReference>
<comment type="similarity">
    <text evidence="2">Belongs to the FPG family.</text>
</comment>
<keyword evidence="11" id="KW-0456">Lyase</keyword>
<dbReference type="PROSITE" id="PS51066">
    <property type="entry name" value="ZF_FPG_2"/>
    <property type="match status" value="1"/>
</dbReference>
<evidence type="ECO:0000313" key="17">
    <source>
        <dbReference type="EMBL" id="TPW74574.1"/>
    </source>
</evidence>
<evidence type="ECO:0000256" key="1">
    <source>
        <dbReference type="ARBA" id="ARBA00001947"/>
    </source>
</evidence>
<dbReference type="PROSITE" id="PS51068">
    <property type="entry name" value="FPG_CAT"/>
    <property type="match status" value="1"/>
</dbReference>
<evidence type="ECO:0000256" key="14">
    <source>
        <dbReference type="PROSITE-ProRule" id="PRU00391"/>
    </source>
</evidence>
<evidence type="ECO:0000256" key="13">
    <source>
        <dbReference type="ARBA" id="ARBA00023295"/>
    </source>
</evidence>
<dbReference type="EC" id="4.2.99.18" evidence="3"/>
<feature type="domain" description="Formamidopyrimidine-DNA glycosylase catalytic" evidence="16">
    <location>
        <begin position="2"/>
        <end position="118"/>
    </location>
</feature>
<gene>
    <name evidence="17" type="ORF">FJ657_13330</name>
</gene>
<evidence type="ECO:0000256" key="8">
    <source>
        <dbReference type="ARBA" id="ARBA00022833"/>
    </source>
</evidence>
<evidence type="ECO:0000256" key="6">
    <source>
        <dbReference type="ARBA" id="ARBA00022771"/>
    </source>
</evidence>
<keyword evidence="10" id="KW-0234">DNA repair</keyword>
<dbReference type="GO" id="GO:0003684">
    <property type="term" value="F:damaged DNA binding"/>
    <property type="evidence" value="ECO:0007669"/>
    <property type="project" value="InterPro"/>
</dbReference>
<evidence type="ECO:0000256" key="11">
    <source>
        <dbReference type="ARBA" id="ARBA00023239"/>
    </source>
</evidence>
<dbReference type="InterPro" id="IPR000214">
    <property type="entry name" value="Znf_DNA_glyclase/AP_lyase"/>
</dbReference>
<keyword evidence="4" id="KW-0479">Metal-binding</keyword>
<dbReference type="InterPro" id="IPR010663">
    <property type="entry name" value="Znf_FPG/IleRS"/>
</dbReference>
<dbReference type="SUPFAM" id="SSF57716">
    <property type="entry name" value="Glucocorticoid receptor-like (DNA-binding domain)"/>
    <property type="match status" value="1"/>
</dbReference>
<comment type="caution">
    <text evidence="17">The sequence shown here is derived from an EMBL/GenBank/DDBJ whole genome shotgun (WGS) entry which is preliminary data.</text>
</comment>
<dbReference type="GO" id="GO:0006284">
    <property type="term" value="P:base-excision repair"/>
    <property type="evidence" value="ECO:0007669"/>
    <property type="project" value="InterPro"/>
</dbReference>
<feature type="domain" description="FPG-type" evidence="15">
    <location>
        <begin position="277"/>
        <end position="311"/>
    </location>
</feature>
<dbReference type="OrthoDB" id="9800855at2"/>
<keyword evidence="13" id="KW-0326">Glycosidase</keyword>
<dbReference type="PANTHER" id="PTHR42697">
    <property type="entry name" value="ENDONUCLEASE 8"/>
    <property type="match status" value="1"/>
</dbReference>
<dbReference type="GO" id="GO:0000703">
    <property type="term" value="F:oxidized pyrimidine nucleobase lesion DNA N-glycosylase activity"/>
    <property type="evidence" value="ECO:0007669"/>
    <property type="project" value="TreeGrafter"/>
</dbReference>
<dbReference type="InterPro" id="IPR015886">
    <property type="entry name" value="H2TH_FPG"/>
</dbReference>
<keyword evidence="8" id="KW-0862">Zinc</keyword>
<dbReference type="GO" id="GO:0008270">
    <property type="term" value="F:zinc ion binding"/>
    <property type="evidence" value="ECO:0007669"/>
    <property type="project" value="UniProtKB-KW"/>
</dbReference>
<keyword evidence="12" id="KW-0511">Multifunctional enzyme</keyword>
<dbReference type="SMART" id="SM00898">
    <property type="entry name" value="Fapy_DNA_glyco"/>
    <property type="match status" value="1"/>
</dbReference>
<keyword evidence="9" id="KW-0238">DNA-binding</keyword>
<keyword evidence="7" id="KW-0378">Hydrolase</keyword>
<dbReference type="Pfam" id="PF06831">
    <property type="entry name" value="H2TH"/>
    <property type="match status" value="1"/>
</dbReference>
<dbReference type="Gene3D" id="3.20.190.10">
    <property type="entry name" value="MutM-like, N-terminal"/>
    <property type="match status" value="1"/>
</dbReference>
<evidence type="ECO:0000256" key="9">
    <source>
        <dbReference type="ARBA" id="ARBA00023125"/>
    </source>
</evidence>
<keyword evidence="5" id="KW-0227">DNA damage</keyword>
<sequence>MPEGHSVHRITAQFARHFEGTPVAVSSPQGRFAADARLIDGRTIVRCRAVGKQMFLEFDNGLWLRVHLGMYGAWDFAGDIDVPAVARDPESTARDNADSLASMGAPRRLRMAESERLGAELEGFPPEPIGQVRVRLLTDHAVADLRGPTACEVLDGEGVDAVLARLGPDPLVDGRVRGEKRFLELAGRKRQAIGLVLMDQSVVSGIGNVYRAEMLFRARLSPFATAAELPRDVLSALWTDWDHLLRIGVKTGQMLTIDGLRGAAKARALASRDDRHWVYHRTGLPCRVCGTEIAMQEMAGRKLYWCPLDQA</sequence>
<dbReference type="RefSeq" id="WP_141164212.1">
    <property type="nucleotide sequence ID" value="NZ_VHQG01000004.1"/>
</dbReference>
<dbReference type="SMART" id="SM01232">
    <property type="entry name" value="H2TH"/>
    <property type="match status" value="1"/>
</dbReference>
<dbReference type="Gene3D" id="1.10.8.50">
    <property type="match status" value="1"/>
</dbReference>
<dbReference type="SUPFAM" id="SSF46946">
    <property type="entry name" value="S13-like H2TH domain"/>
    <property type="match status" value="1"/>
</dbReference>
<evidence type="ECO:0000313" key="18">
    <source>
        <dbReference type="Proteomes" id="UP000316252"/>
    </source>
</evidence>
<dbReference type="Pfam" id="PF01149">
    <property type="entry name" value="Fapy_DNA_glyco"/>
    <property type="match status" value="1"/>
</dbReference>
<dbReference type="Pfam" id="PF06827">
    <property type="entry name" value="zf-FPG_IleRS"/>
    <property type="match status" value="1"/>
</dbReference>
<comment type="cofactor">
    <cofactor evidence="1">
        <name>Zn(2+)</name>
        <dbReference type="ChEBI" id="CHEBI:29105"/>
    </cofactor>
</comment>
<dbReference type="Proteomes" id="UP000316252">
    <property type="component" value="Unassembled WGS sequence"/>
</dbReference>
<evidence type="ECO:0000256" key="2">
    <source>
        <dbReference type="ARBA" id="ARBA00009409"/>
    </source>
</evidence>
<evidence type="ECO:0000259" key="16">
    <source>
        <dbReference type="PROSITE" id="PS51068"/>
    </source>
</evidence>
<dbReference type="GO" id="GO:0140078">
    <property type="term" value="F:class I DNA-(apurinic or apyrimidinic site) endonuclease activity"/>
    <property type="evidence" value="ECO:0007669"/>
    <property type="project" value="UniProtKB-EC"/>
</dbReference>
<keyword evidence="6 14" id="KW-0863">Zinc-finger</keyword>
<evidence type="ECO:0000256" key="4">
    <source>
        <dbReference type="ARBA" id="ARBA00022723"/>
    </source>
</evidence>
<protein>
    <recommendedName>
        <fullName evidence="3">DNA-(apurinic or apyrimidinic site) lyase</fullName>
        <ecNumber evidence="3">4.2.99.18</ecNumber>
    </recommendedName>
</protein>
<dbReference type="CDD" id="cd08970">
    <property type="entry name" value="AcNei1_N"/>
    <property type="match status" value="1"/>
</dbReference>
<evidence type="ECO:0000256" key="5">
    <source>
        <dbReference type="ARBA" id="ARBA00022763"/>
    </source>
</evidence>
<dbReference type="InterPro" id="IPR012319">
    <property type="entry name" value="FPG_cat"/>
</dbReference>
<accession>A0A506XPF6</accession>